<dbReference type="WBParaSite" id="PSAMB.scaffold6372size9617.g28387.t1">
    <property type="protein sequence ID" value="PSAMB.scaffold6372size9617.g28387.t1"/>
    <property type="gene ID" value="PSAMB.scaffold6372size9617.g28387"/>
</dbReference>
<organism evidence="3 4">
    <name type="scientific">Plectus sambesii</name>
    <dbReference type="NCBI Taxonomy" id="2011161"/>
    <lineage>
        <taxon>Eukaryota</taxon>
        <taxon>Metazoa</taxon>
        <taxon>Ecdysozoa</taxon>
        <taxon>Nematoda</taxon>
        <taxon>Chromadorea</taxon>
        <taxon>Plectida</taxon>
        <taxon>Plectina</taxon>
        <taxon>Plectoidea</taxon>
        <taxon>Plectidae</taxon>
        <taxon>Plectus</taxon>
    </lineage>
</organism>
<feature type="region of interest" description="Disordered" evidence="1">
    <location>
        <begin position="65"/>
        <end position="172"/>
    </location>
</feature>
<feature type="compositionally biased region" description="Low complexity" evidence="1">
    <location>
        <begin position="89"/>
        <end position="114"/>
    </location>
</feature>
<feature type="compositionally biased region" description="Pro residues" evidence="1">
    <location>
        <begin position="145"/>
        <end position="154"/>
    </location>
</feature>
<evidence type="ECO:0000313" key="3">
    <source>
        <dbReference type="Proteomes" id="UP000887566"/>
    </source>
</evidence>
<sequence>MKTTLVFLLIAAFNSAALAQSWGGNDPRDRMRGMMNSFGNSNNNYPGQFGTSGQFGANTNQGGMNSGFNPNGFGGQARPPPPPPTNSAFGNGLNNFGSSNPNGGFGGNFNQPGGNQWGSNGGQWGSNGGQWGGNGGQWGQQGGQQPPPPPPPAQPSQGLFGGLGTGTGSNPFGLGTGVGSNLFGLGTGAGSNPFGLGTGTGSSLFGLGTGLGSNPLGTMNSLSGLSGLLNGMQGKKK</sequence>
<keyword evidence="3" id="KW-1185">Reference proteome</keyword>
<feature type="compositionally biased region" description="Gly residues" evidence="1">
    <location>
        <begin position="115"/>
        <end position="142"/>
    </location>
</feature>
<reference evidence="4" key="1">
    <citation type="submission" date="2022-11" db="UniProtKB">
        <authorList>
            <consortium name="WormBaseParasite"/>
        </authorList>
    </citation>
    <scope>IDENTIFICATION</scope>
</reference>
<proteinExistence type="predicted"/>
<accession>A0A914X4Z6</accession>
<dbReference type="Proteomes" id="UP000887566">
    <property type="component" value="Unplaced"/>
</dbReference>
<keyword evidence="2" id="KW-0732">Signal</keyword>
<name>A0A914X4Z6_9BILA</name>
<protein>
    <submittedName>
        <fullName evidence="4">Uncharacterized protein</fullName>
    </submittedName>
</protein>
<feature type="chain" id="PRO_5037043789" evidence="2">
    <location>
        <begin position="20"/>
        <end position="237"/>
    </location>
</feature>
<dbReference type="AlphaFoldDB" id="A0A914X4Z6"/>
<evidence type="ECO:0000313" key="4">
    <source>
        <dbReference type="WBParaSite" id="PSAMB.scaffold6372size9617.g28387.t1"/>
    </source>
</evidence>
<feature type="signal peptide" evidence="2">
    <location>
        <begin position="1"/>
        <end position="19"/>
    </location>
</feature>
<evidence type="ECO:0000256" key="2">
    <source>
        <dbReference type="SAM" id="SignalP"/>
    </source>
</evidence>
<evidence type="ECO:0000256" key="1">
    <source>
        <dbReference type="SAM" id="MobiDB-lite"/>
    </source>
</evidence>